<dbReference type="InterPro" id="IPR050528">
    <property type="entry name" value="L-type_Lectin-RKs"/>
</dbReference>
<sequence>MRSSPLPPYFLILLVFLIHCSIQVSCFRFNFPTFEKDDEKQLILSEDTTDIEQNAIQVTPDFSNGIYIENKSGRAVYKKPFRLWRDSHTIASFNTTFVLNIEKKTSPGGEGLAFIIAGNSTLPPNSEGRWLGIVNSDPNGSQVVAMEFDTRKSDDQDLDDNHIGLDINSINSKPSVSLTRFGFNISGGSDLWVLLQYDGQNLTVRVNETLVLSQRLDLSRYLPKEVFVGFSASTSNETQLNCVKSWEFSGTDIGGEGNLLWVAWIMIAVVILVLFIGVLFYLYWRTGPIEEDLEGAQKNIEEEIRRSDIAPKKFRFSELKQATGNFSPNNKLGKGGFGTVYKGSWGNKDVAVKRVSKKSNQGKQEFIAEVTTIGNLNHKNLVKLIGWCYERRELLLVYEYMPNGSLDKYIFCDEKAGIVESRLNWEQRQNIIQGAAQALEYLHNGCQNRVLHRDIKASNIMLDSEFIAKLGDFGLARTIHEKEKAYHSTIEIAGTPGYMAPETFLISRATVETDVYSFGVLILEVVCGRKPGNKSKQKNYNNSIVNWVWEHYKNGKITAAVDSRMDGNFVENEAERVLILGLACCHPNPHYRPCMRTVSQVLLGEIDPPEVPEERPSFVWPAMPPSFTQMEYSLKGSQLNPFTDLAGRFIRTGVKEWLQHEIEPKRSKRSV</sequence>
<keyword evidence="18" id="KW-1185">Reference proteome</keyword>
<organism evidence="17 18">
    <name type="scientific">Gossypium arboreum</name>
    <name type="common">Tree cotton</name>
    <name type="synonym">Gossypium nanking</name>
    <dbReference type="NCBI Taxonomy" id="29729"/>
    <lineage>
        <taxon>Eukaryota</taxon>
        <taxon>Viridiplantae</taxon>
        <taxon>Streptophyta</taxon>
        <taxon>Embryophyta</taxon>
        <taxon>Tracheophyta</taxon>
        <taxon>Spermatophyta</taxon>
        <taxon>Magnoliopsida</taxon>
        <taxon>eudicotyledons</taxon>
        <taxon>Gunneridae</taxon>
        <taxon>Pentapetalae</taxon>
        <taxon>rosids</taxon>
        <taxon>malvids</taxon>
        <taxon>Malvales</taxon>
        <taxon>Malvaceae</taxon>
        <taxon>Malvoideae</taxon>
        <taxon>Gossypium</taxon>
    </lineage>
</organism>
<dbReference type="PANTHER" id="PTHR27007">
    <property type="match status" value="1"/>
</dbReference>
<comment type="subcellular location">
    <subcellularLocation>
        <location evidence="1">Membrane</location>
        <topology evidence="1">Single-pass type I membrane protein</topology>
    </subcellularLocation>
</comment>
<dbReference type="InterPro" id="IPR017441">
    <property type="entry name" value="Protein_kinase_ATP_BS"/>
</dbReference>
<evidence type="ECO:0000313" key="17">
    <source>
        <dbReference type="EMBL" id="KAK5841854.1"/>
    </source>
</evidence>
<evidence type="ECO:0000256" key="8">
    <source>
        <dbReference type="ARBA" id="ARBA00022741"/>
    </source>
</evidence>
<dbReference type="Pfam" id="PF00069">
    <property type="entry name" value="Pkinase"/>
    <property type="match status" value="1"/>
</dbReference>
<keyword evidence="10 14" id="KW-0067">ATP-binding</keyword>
<keyword evidence="8 14" id="KW-0547">Nucleotide-binding</keyword>
<evidence type="ECO:0000256" key="11">
    <source>
        <dbReference type="ARBA" id="ARBA00022989"/>
    </source>
</evidence>
<evidence type="ECO:0000256" key="6">
    <source>
        <dbReference type="ARBA" id="ARBA00022729"/>
    </source>
</evidence>
<dbReference type="InterPro" id="IPR013320">
    <property type="entry name" value="ConA-like_dom_sf"/>
</dbReference>
<evidence type="ECO:0000256" key="2">
    <source>
        <dbReference type="ARBA" id="ARBA00008536"/>
    </source>
</evidence>
<proteinExistence type="inferred from homology"/>
<dbReference type="SMART" id="SM00220">
    <property type="entry name" value="S_TKc"/>
    <property type="match status" value="1"/>
</dbReference>
<reference evidence="17 18" key="1">
    <citation type="submission" date="2023-03" db="EMBL/GenBank/DDBJ databases">
        <title>WGS of Gossypium arboreum.</title>
        <authorList>
            <person name="Yu D."/>
        </authorList>
    </citation>
    <scope>NUCLEOTIDE SEQUENCE [LARGE SCALE GENOMIC DNA]</scope>
    <source>
        <tissue evidence="17">Leaf</tissue>
    </source>
</reference>
<keyword evidence="5 15" id="KW-0812">Transmembrane</keyword>
<keyword evidence="6" id="KW-0732">Signal</keyword>
<dbReference type="Proteomes" id="UP001358586">
    <property type="component" value="Chromosome 2"/>
</dbReference>
<evidence type="ECO:0000259" key="16">
    <source>
        <dbReference type="PROSITE" id="PS50011"/>
    </source>
</evidence>
<keyword evidence="13" id="KW-0675">Receptor</keyword>
<evidence type="ECO:0000256" key="4">
    <source>
        <dbReference type="ARBA" id="ARBA00022679"/>
    </source>
</evidence>
<evidence type="ECO:0000256" key="5">
    <source>
        <dbReference type="ARBA" id="ARBA00022692"/>
    </source>
</evidence>
<feature type="transmembrane region" description="Helical" evidence="15">
    <location>
        <begin position="259"/>
        <end position="284"/>
    </location>
</feature>
<dbReference type="PROSITE" id="PS00107">
    <property type="entry name" value="PROTEIN_KINASE_ATP"/>
    <property type="match status" value="1"/>
</dbReference>
<dbReference type="InterPro" id="IPR011009">
    <property type="entry name" value="Kinase-like_dom_sf"/>
</dbReference>
<dbReference type="InterPro" id="IPR000719">
    <property type="entry name" value="Prot_kinase_dom"/>
</dbReference>
<evidence type="ECO:0000256" key="3">
    <source>
        <dbReference type="ARBA" id="ARBA00010217"/>
    </source>
</evidence>
<keyword evidence="9" id="KW-0418">Kinase</keyword>
<dbReference type="Gene3D" id="1.10.510.10">
    <property type="entry name" value="Transferase(Phosphotransferase) domain 1"/>
    <property type="match status" value="1"/>
</dbReference>
<dbReference type="Gene3D" id="3.30.200.20">
    <property type="entry name" value="Phosphorylase Kinase, domain 1"/>
    <property type="match status" value="1"/>
</dbReference>
<keyword evidence="7" id="KW-0430">Lectin</keyword>
<evidence type="ECO:0000256" key="15">
    <source>
        <dbReference type="SAM" id="Phobius"/>
    </source>
</evidence>
<dbReference type="InterPro" id="IPR008271">
    <property type="entry name" value="Ser/Thr_kinase_AS"/>
</dbReference>
<dbReference type="PROSITE" id="PS50011">
    <property type="entry name" value="PROTEIN_KINASE_DOM"/>
    <property type="match status" value="1"/>
</dbReference>
<evidence type="ECO:0000256" key="9">
    <source>
        <dbReference type="ARBA" id="ARBA00022777"/>
    </source>
</evidence>
<evidence type="ECO:0000256" key="13">
    <source>
        <dbReference type="ARBA" id="ARBA00023170"/>
    </source>
</evidence>
<dbReference type="CDD" id="cd14066">
    <property type="entry name" value="STKc_IRAK"/>
    <property type="match status" value="1"/>
</dbReference>
<dbReference type="EMBL" id="JARKNE010000002">
    <property type="protein sequence ID" value="KAK5841854.1"/>
    <property type="molecule type" value="Genomic_DNA"/>
</dbReference>
<comment type="similarity">
    <text evidence="2">In the N-terminal section; belongs to the leguminous lectin family.</text>
</comment>
<dbReference type="Gene3D" id="2.60.120.200">
    <property type="match status" value="1"/>
</dbReference>
<dbReference type="CDD" id="cd06899">
    <property type="entry name" value="lectin_legume_LecRK_Arcelin_ConA"/>
    <property type="match status" value="1"/>
</dbReference>
<evidence type="ECO:0000256" key="14">
    <source>
        <dbReference type="PROSITE-ProRule" id="PRU10141"/>
    </source>
</evidence>
<comment type="similarity">
    <text evidence="3">In the C-terminal section; belongs to the protein kinase superfamily. Ser/Thr protein kinase family.</text>
</comment>
<keyword evidence="11 15" id="KW-1133">Transmembrane helix</keyword>
<gene>
    <name evidence="17" type="ORF">PVK06_004178</name>
</gene>
<feature type="binding site" evidence="14">
    <location>
        <position position="353"/>
    </location>
    <ligand>
        <name>ATP</name>
        <dbReference type="ChEBI" id="CHEBI:30616"/>
    </ligand>
</feature>
<feature type="transmembrane region" description="Helical" evidence="15">
    <location>
        <begin position="6"/>
        <end position="27"/>
    </location>
</feature>
<accession>A0ABR0QR98</accession>
<dbReference type="Pfam" id="PF00139">
    <property type="entry name" value="Lectin_legB"/>
    <property type="match status" value="1"/>
</dbReference>
<keyword evidence="4" id="KW-0808">Transferase</keyword>
<protein>
    <recommendedName>
        <fullName evidence="16">Protein kinase domain-containing protein</fullName>
    </recommendedName>
</protein>
<evidence type="ECO:0000256" key="7">
    <source>
        <dbReference type="ARBA" id="ARBA00022734"/>
    </source>
</evidence>
<dbReference type="InterPro" id="IPR001220">
    <property type="entry name" value="Legume_lectin_dom"/>
</dbReference>
<evidence type="ECO:0000256" key="12">
    <source>
        <dbReference type="ARBA" id="ARBA00023136"/>
    </source>
</evidence>
<keyword evidence="12 15" id="KW-0472">Membrane</keyword>
<evidence type="ECO:0000313" key="18">
    <source>
        <dbReference type="Proteomes" id="UP001358586"/>
    </source>
</evidence>
<evidence type="ECO:0000256" key="10">
    <source>
        <dbReference type="ARBA" id="ARBA00022840"/>
    </source>
</evidence>
<comment type="caution">
    <text evidence="17">The sequence shown here is derived from an EMBL/GenBank/DDBJ whole genome shotgun (WGS) entry which is preliminary data.</text>
</comment>
<feature type="domain" description="Protein kinase" evidence="16">
    <location>
        <begin position="326"/>
        <end position="603"/>
    </location>
</feature>
<dbReference type="PROSITE" id="PS00108">
    <property type="entry name" value="PROTEIN_KINASE_ST"/>
    <property type="match status" value="1"/>
</dbReference>
<dbReference type="SUPFAM" id="SSF56112">
    <property type="entry name" value="Protein kinase-like (PK-like)"/>
    <property type="match status" value="1"/>
</dbReference>
<dbReference type="SUPFAM" id="SSF49899">
    <property type="entry name" value="Concanavalin A-like lectins/glucanases"/>
    <property type="match status" value="1"/>
</dbReference>
<evidence type="ECO:0000256" key="1">
    <source>
        <dbReference type="ARBA" id="ARBA00004479"/>
    </source>
</evidence>
<name>A0ABR0QR98_GOSAR</name>